<reference evidence="2" key="1">
    <citation type="submission" date="2019-11" db="EMBL/GenBank/DDBJ databases">
        <authorList>
            <person name="Feng L."/>
        </authorList>
    </citation>
    <scope>NUCLEOTIDE SEQUENCE</scope>
    <source>
        <strain evidence="2">BgluceraseaLFYP119</strain>
    </source>
</reference>
<dbReference type="PRINTS" id="PR00413">
    <property type="entry name" value="HADHALOGNASE"/>
</dbReference>
<feature type="transmembrane region" description="Helical" evidence="1">
    <location>
        <begin position="38"/>
        <end position="58"/>
    </location>
</feature>
<dbReference type="SFLD" id="SFLDG01129">
    <property type="entry name" value="C1.5:_HAD__Beta-PGM__Phosphata"/>
    <property type="match status" value="1"/>
</dbReference>
<keyword evidence="1" id="KW-1133">Transmembrane helix</keyword>
<dbReference type="InterPro" id="IPR023214">
    <property type="entry name" value="HAD_sf"/>
</dbReference>
<dbReference type="NCBIfam" id="TIGR01509">
    <property type="entry name" value="HAD-SF-IA-v3"/>
    <property type="match status" value="1"/>
</dbReference>
<proteinExistence type="predicted"/>
<protein>
    <submittedName>
        <fullName evidence="2">Alpha-D-glucose-1-phosphate phosphatase YihX</fullName>
        <ecNumber evidence="2">3.1.3.-</ecNumber>
    </submittedName>
</protein>
<dbReference type="AlphaFoldDB" id="A0A6N2R1A3"/>
<dbReference type="PANTHER" id="PTHR43611:SF3">
    <property type="entry name" value="FLAVIN MONONUCLEOTIDE HYDROLASE 1, CHLOROPLATIC"/>
    <property type="match status" value="1"/>
</dbReference>
<dbReference type="RefSeq" id="WP_156352332.1">
    <property type="nucleotide sequence ID" value="NZ_CACRST010000006.1"/>
</dbReference>
<dbReference type="SUPFAM" id="SSF56784">
    <property type="entry name" value="HAD-like"/>
    <property type="match status" value="1"/>
</dbReference>
<name>A0A6N2R1A3_9FIRM</name>
<dbReference type="Pfam" id="PF00702">
    <property type="entry name" value="Hydrolase"/>
    <property type="match status" value="1"/>
</dbReference>
<feature type="transmembrane region" description="Helical" evidence="1">
    <location>
        <begin position="7"/>
        <end position="26"/>
    </location>
</feature>
<dbReference type="CDD" id="cd02603">
    <property type="entry name" value="HAD_sEH-N_like"/>
    <property type="match status" value="1"/>
</dbReference>
<dbReference type="PANTHER" id="PTHR43611">
    <property type="entry name" value="ALPHA-D-GLUCOSE 1-PHOSPHATE PHOSPHATASE"/>
    <property type="match status" value="1"/>
</dbReference>
<dbReference type="InterPro" id="IPR006439">
    <property type="entry name" value="HAD-SF_hydro_IA"/>
</dbReference>
<dbReference type="Gene3D" id="3.40.50.1000">
    <property type="entry name" value="HAD superfamily/HAD-like"/>
    <property type="match status" value="1"/>
</dbReference>
<dbReference type="EMBL" id="CACRST010000006">
    <property type="protein sequence ID" value="VYS74089.1"/>
    <property type="molecule type" value="Genomic_DNA"/>
</dbReference>
<accession>A0A6N2R1A3</accession>
<gene>
    <name evidence="2" type="primary">yihX</name>
    <name evidence="2" type="ORF">BGLFYP119_00376</name>
</gene>
<keyword evidence="2" id="KW-0378">Hydrolase</keyword>
<evidence type="ECO:0000313" key="2">
    <source>
        <dbReference type="EMBL" id="VYS74089.1"/>
    </source>
</evidence>
<organism evidence="2">
    <name type="scientific">Blautia glucerasea</name>
    <dbReference type="NCBI Taxonomy" id="536633"/>
    <lineage>
        <taxon>Bacteria</taxon>
        <taxon>Bacillati</taxon>
        <taxon>Bacillota</taxon>
        <taxon>Clostridia</taxon>
        <taxon>Lachnospirales</taxon>
        <taxon>Lachnospiraceae</taxon>
        <taxon>Blautia</taxon>
    </lineage>
</organism>
<dbReference type="GO" id="GO:0016787">
    <property type="term" value="F:hydrolase activity"/>
    <property type="evidence" value="ECO:0007669"/>
    <property type="project" value="UniProtKB-KW"/>
</dbReference>
<sequence length="271" mass="31615">MKKWKKGLALAGAAFILVIFCMPMYFALTDQFSMEKFMASLMAALFAAVMAYAMWLVYRVLNKRTGTAAEGEIKNVIFDIGRVLVDFDWKAYLKEFGFSKEEEDAIAEAVFKNEIWNERDRGLYGEEEYVRRFVDQAPQYKKDIRRVVRESGKTVVPRDYADTWVRYLKKKGYRVFVLSNYSQYMLEQTKNKLSFLKYMDGAVFSFEVKQLKPEPEIYQTILETYGLNPRECVFIDDLEKNCRAAQKQGIRSICFRDFKQAAAALKKLGVE</sequence>
<dbReference type="EC" id="3.1.3.-" evidence="2"/>
<dbReference type="Gene3D" id="1.10.150.240">
    <property type="entry name" value="Putative phosphatase, domain 2"/>
    <property type="match status" value="1"/>
</dbReference>
<keyword evidence="1" id="KW-0812">Transmembrane</keyword>
<evidence type="ECO:0000256" key="1">
    <source>
        <dbReference type="SAM" id="Phobius"/>
    </source>
</evidence>
<dbReference type="InterPro" id="IPR023198">
    <property type="entry name" value="PGP-like_dom2"/>
</dbReference>
<dbReference type="SFLD" id="SFLDS00003">
    <property type="entry name" value="Haloacid_Dehalogenase"/>
    <property type="match status" value="1"/>
</dbReference>
<dbReference type="InterPro" id="IPR036412">
    <property type="entry name" value="HAD-like_sf"/>
</dbReference>
<keyword evidence="1" id="KW-0472">Membrane</keyword>